<sequence length="231" mass="25287">MKTIGKYLAILIAVVLLWNQVILKPFRVLSMLFHKMGHAVVAFLFGYGSNAFEAAFGSMGDSMVGAQGWFPSFMISSGGYLGSILFFALIMFLKKTNAKKYLLGSLAIIYLFISISVPALRGTVLYAAVFTAIAILLYMIQRGGVEEIAIDVVAMSSVAYIIYETLVDTVLFKINQQFSIIKGWNTGIPLDMARLKNITGLPELLWAVVWIVIAVLVINAVVLKMGGTGKR</sequence>
<dbReference type="AlphaFoldDB" id="A0AB36TEW8"/>
<dbReference type="InterPro" id="IPR049500">
    <property type="entry name" value="Peptidase_M50B-like"/>
</dbReference>
<accession>A0AB36TEW8</accession>
<dbReference type="EMBL" id="PDBW01000001">
    <property type="protein sequence ID" value="PFH02457.1"/>
    <property type="molecule type" value="Genomic_DNA"/>
</dbReference>
<feature type="transmembrane region" description="Helical" evidence="1">
    <location>
        <begin position="123"/>
        <end position="140"/>
    </location>
</feature>
<reference evidence="2 3" key="1">
    <citation type="submission" date="2017-09" db="EMBL/GenBank/DDBJ databases">
        <title>Evaluation of Pacific Biosciences Sequencing Technology to Finishing C. thermocellum Genome Sequences.</title>
        <authorList>
            <person name="Brown S."/>
        </authorList>
    </citation>
    <scope>NUCLEOTIDE SEQUENCE [LARGE SCALE GENOMIC DNA]</scope>
    <source>
        <strain evidence="2 3">AD2</strain>
    </source>
</reference>
<keyword evidence="1" id="KW-0472">Membrane</keyword>
<dbReference type="Proteomes" id="UP000223596">
    <property type="component" value="Unassembled WGS sequence"/>
</dbReference>
<evidence type="ECO:0000313" key="2">
    <source>
        <dbReference type="EMBL" id="PFH02457.1"/>
    </source>
</evidence>
<comment type="caution">
    <text evidence="2">The sequence shown here is derived from an EMBL/GenBank/DDBJ whole genome shotgun (WGS) entry which is preliminary data.</text>
</comment>
<protein>
    <submittedName>
        <fullName evidence="2">Peptidase M50B-like protein</fullName>
    </submittedName>
</protein>
<keyword evidence="1" id="KW-0812">Transmembrane</keyword>
<gene>
    <name evidence="2" type="ORF">M972_111235</name>
</gene>
<dbReference type="Pfam" id="PF13398">
    <property type="entry name" value="Peptidase_M50B"/>
    <property type="match status" value="1"/>
</dbReference>
<name>A0AB36TEW8_ACETH</name>
<proteinExistence type="predicted"/>
<keyword evidence="1" id="KW-1133">Transmembrane helix</keyword>
<feature type="transmembrane region" description="Helical" evidence="1">
    <location>
        <begin position="147"/>
        <end position="163"/>
    </location>
</feature>
<dbReference type="RefSeq" id="WP_003515627.1">
    <property type="nucleotide sequence ID" value="NZ_CP013828.1"/>
</dbReference>
<organism evidence="2 3">
    <name type="scientific">Acetivibrio thermocellus AD2</name>
    <dbReference type="NCBI Taxonomy" id="1138384"/>
    <lineage>
        <taxon>Bacteria</taxon>
        <taxon>Bacillati</taxon>
        <taxon>Bacillota</taxon>
        <taxon>Clostridia</taxon>
        <taxon>Eubacteriales</taxon>
        <taxon>Oscillospiraceae</taxon>
        <taxon>Acetivibrio</taxon>
    </lineage>
</organism>
<evidence type="ECO:0000313" key="3">
    <source>
        <dbReference type="Proteomes" id="UP000223596"/>
    </source>
</evidence>
<evidence type="ECO:0000256" key="1">
    <source>
        <dbReference type="SAM" id="Phobius"/>
    </source>
</evidence>
<feature type="transmembrane region" description="Helical" evidence="1">
    <location>
        <begin position="204"/>
        <end position="223"/>
    </location>
</feature>
<dbReference type="GeneID" id="35805675"/>
<feature type="transmembrane region" description="Helical" evidence="1">
    <location>
        <begin position="69"/>
        <end position="93"/>
    </location>
</feature>
<feature type="transmembrane region" description="Helical" evidence="1">
    <location>
        <begin position="100"/>
        <end position="117"/>
    </location>
</feature>